<keyword evidence="2" id="KW-1003">Cell membrane</keyword>
<dbReference type="PROSITE" id="PS00232">
    <property type="entry name" value="CADHERIN_1"/>
    <property type="match status" value="1"/>
</dbReference>
<evidence type="ECO:0000259" key="20">
    <source>
        <dbReference type="PROSITE" id="PS50268"/>
    </source>
</evidence>
<dbReference type="GO" id="GO:0005912">
    <property type="term" value="C:adherens junction"/>
    <property type="evidence" value="ECO:0007669"/>
    <property type="project" value="TreeGrafter"/>
</dbReference>
<evidence type="ECO:0000256" key="6">
    <source>
        <dbReference type="ARBA" id="ARBA00022729"/>
    </source>
</evidence>
<dbReference type="FunFam" id="2.60.40.60:FF:000017">
    <property type="entry name" value="Cadherin 24"/>
    <property type="match status" value="1"/>
</dbReference>
<dbReference type="Gene3D" id="2.60.40.60">
    <property type="entry name" value="Cadherins"/>
    <property type="match status" value="5"/>
</dbReference>
<keyword evidence="4 17" id="KW-0812">Transmembrane</keyword>
<dbReference type="PROSITE" id="PS50268">
    <property type="entry name" value="CADHERIN_2"/>
    <property type="match status" value="5"/>
</dbReference>
<feature type="domain" description="Cadherin" evidence="20">
    <location>
        <begin position="376"/>
        <end position="493"/>
    </location>
</feature>
<dbReference type="SMART" id="SM00112">
    <property type="entry name" value="CA"/>
    <property type="match status" value="5"/>
</dbReference>
<evidence type="ECO:0000256" key="11">
    <source>
        <dbReference type="ARBA" id="ARBA00023136"/>
    </source>
</evidence>
<evidence type="ECO:0000256" key="9">
    <source>
        <dbReference type="ARBA" id="ARBA00022889"/>
    </source>
</evidence>
<evidence type="ECO:0000256" key="5">
    <source>
        <dbReference type="ARBA" id="ARBA00022723"/>
    </source>
</evidence>
<dbReference type="GO" id="GO:0016342">
    <property type="term" value="C:catenin complex"/>
    <property type="evidence" value="ECO:0007669"/>
    <property type="project" value="TreeGrafter"/>
</dbReference>
<evidence type="ECO:0000256" key="4">
    <source>
        <dbReference type="ARBA" id="ARBA00022692"/>
    </source>
</evidence>
<dbReference type="Gene3D" id="4.10.900.10">
    <property type="entry name" value="TCF3-CBD (Catenin binding domain)"/>
    <property type="match status" value="1"/>
</dbReference>
<evidence type="ECO:0000256" key="14">
    <source>
        <dbReference type="ARBA" id="ARBA00041042"/>
    </source>
</evidence>
<evidence type="ECO:0000256" key="16">
    <source>
        <dbReference type="PROSITE-ProRule" id="PRU00043"/>
    </source>
</evidence>
<proteinExistence type="predicted"/>
<feature type="domain" description="Cadherin" evidence="20">
    <location>
        <begin position="481"/>
        <end position="560"/>
    </location>
</feature>
<evidence type="ECO:0000256" key="10">
    <source>
        <dbReference type="ARBA" id="ARBA00022989"/>
    </source>
</evidence>
<name>A0A8C4IGR3_DICLA</name>
<dbReference type="GeneTree" id="ENSGT00940000154187"/>
<dbReference type="Proteomes" id="UP000694389">
    <property type="component" value="Unassembled WGS sequence"/>
</dbReference>
<dbReference type="InterPro" id="IPR015919">
    <property type="entry name" value="Cadherin-like_sf"/>
</dbReference>
<protein>
    <recommendedName>
        <fullName evidence="15">Cadherin-10</fullName>
    </recommendedName>
    <alternativeName>
        <fullName evidence="14">Cadherin-6</fullName>
    </alternativeName>
</protein>
<gene>
    <name evidence="21" type="primary">cdh10a</name>
</gene>
<dbReference type="GO" id="GO:0016339">
    <property type="term" value="P:calcium-dependent cell-cell adhesion via plasma membrane cell adhesion molecules"/>
    <property type="evidence" value="ECO:0007669"/>
    <property type="project" value="TreeGrafter"/>
</dbReference>
<organism evidence="21 22">
    <name type="scientific">Dicentrarchus labrax</name>
    <name type="common">European seabass</name>
    <name type="synonym">Morone labrax</name>
    <dbReference type="NCBI Taxonomy" id="13489"/>
    <lineage>
        <taxon>Eukaryota</taxon>
        <taxon>Metazoa</taxon>
        <taxon>Chordata</taxon>
        <taxon>Craniata</taxon>
        <taxon>Vertebrata</taxon>
        <taxon>Euteleostomi</taxon>
        <taxon>Actinopterygii</taxon>
        <taxon>Neopterygii</taxon>
        <taxon>Teleostei</taxon>
        <taxon>Neoteleostei</taxon>
        <taxon>Acanthomorphata</taxon>
        <taxon>Eupercaria</taxon>
        <taxon>Moronidae</taxon>
        <taxon>Dicentrarchus</taxon>
    </lineage>
</organism>
<dbReference type="InterPro" id="IPR020894">
    <property type="entry name" value="Cadherin_CS"/>
</dbReference>
<evidence type="ECO:0000313" key="22">
    <source>
        <dbReference type="Proteomes" id="UP000694389"/>
    </source>
</evidence>
<dbReference type="GO" id="GO:0008013">
    <property type="term" value="F:beta-catenin binding"/>
    <property type="evidence" value="ECO:0007669"/>
    <property type="project" value="TreeGrafter"/>
</dbReference>
<evidence type="ECO:0000256" key="2">
    <source>
        <dbReference type="ARBA" id="ARBA00022475"/>
    </source>
</evidence>
<evidence type="ECO:0000256" key="15">
    <source>
        <dbReference type="ARBA" id="ARBA00069586"/>
    </source>
</evidence>
<dbReference type="InterPro" id="IPR000233">
    <property type="entry name" value="Cadherin_Y-type_LIR"/>
</dbReference>
<dbReference type="FunFam" id="2.60.40.60:FF:000008">
    <property type="entry name" value="Cadherin 24"/>
    <property type="match status" value="1"/>
</dbReference>
<dbReference type="GO" id="GO:0044331">
    <property type="term" value="P:cell-cell adhesion mediated by cadherin"/>
    <property type="evidence" value="ECO:0007669"/>
    <property type="project" value="TreeGrafter"/>
</dbReference>
<keyword evidence="22" id="KW-1185">Reference proteome</keyword>
<reference evidence="21" key="1">
    <citation type="submission" date="2025-08" db="UniProtKB">
        <authorList>
            <consortium name="Ensembl"/>
        </authorList>
    </citation>
    <scope>IDENTIFICATION</scope>
</reference>
<dbReference type="GO" id="GO:0045296">
    <property type="term" value="F:cadherin binding"/>
    <property type="evidence" value="ECO:0007669"/>
    <property type="project" value="TreeGrafter"/>
</dbReference>
<keyword evidence="8 16" id="KW-0106">Calcium</keyword>
<dbReference type="InterPro" id="IPR002126">
    <property type="entry name" value="Cadherin-like_dom"/>
</dbReference>
<dbReference type="Pfam" id="PF01049">
    <property type="entry name" value="CADH_Y-type_LIR"/>
    <property type="match status" value="1"/>
</dbReference>
<feature type="domain" description="Cadherin" evidence="20">
    <location>
        <begin position="73"/>
        <end position="153"/>
    </location>
</feature>
<comment type="subcellular location">
    <subcellularLocation>
        <location evidence="1 17">Cell membrane</location>
        <topology evidence="1 17">Single-pass type I membrane protein</topology>
    </subcellularLocation>
</comment>
<accession>A0A8C4IGR3</accession>
<feature type="domain" description="Cadherin" evidence="20">
    <location>
        <begin position="154"/>
        <end position="262"/>
    </location>
</feature>
<dbReference type="AlphaFoldDB" id="A0A8C4IGR3"/>
<keyword evidence="9 17" id="KW-0130">Cell adhesion</keyword>
<keyword evidence="7" id="KW-0677">Repeat</keyword>
<evidence type="ECO:0000256" key="12">
    <source>
        <dbReference type="ARBA" id="ARBA00023180"/>
    </source>
</evidence>
<feature type="chain" id="PRO_5035867631" description="Cadherin-10" evidence="19">
    <location>
        <begin position="21"/>
        <end position="746"/>
    </location>
</feature>
<dbReference type="PANTHER" id="PTHR24027">
    <property type="entry name" value="CADHERIN-23"/>
    <property type="match status" value="1"/>
</dbReference>
<dbReference type="GO" id="GO:0034332">
    <property type="term" value="P:adherens junction organization"/>
    <property type="evidence" value="ECO:0007669"/>
    <property type="project" value="TreeGrafter"/>
</dbReference>
<evidence type="ECO:0000256" key="18">
    <source>
        <dbReference type="SAM" id="Phobius"/>
    </source>
</evidence>
<keyword evidence="11 18" id="KW-0472">Membrane</keyword>
<dbReference type="Ensembl" id="ENSDLAT00005058860.2">
    <property type="protein sequence ID" value="ENSDLAP00005055430.2"/>
    <property type="gene ID" value="ENSDLAG00005023639.2"/>
</dbReference>
<comment type="function">
    <text evidence="13">Cadherins are calcium-dependent cell adhesion proteins. They preferentially interact with themselves in a homophilic manner in connecting cells; cadherins may thus contribute to the sorting of heterogeneous cell types.</text>
</comment>
<dbReference type="GO" id="GO:0016477">
    <property type="term" value="P:cell migration"/>
    <property type="evidence" value="ECO:0007669"/>
    <property type="project" value="TreeGrafter"/>
</dbReference>
<feature type="signal peptide" evidence="19">
    <location>
        <begin position="1"/>
        <end position="20"/>
    </location>
</feature>
<dbReference type="FunFam" id="4.10.900.10:FF:000006">
    <property type="entry name" value="Cadherin-9 preproprotein"/>
    <property type="match status" value="1"/>
</dbReference>
<dbReference type="PANTHER" id="PTHR24027:SF322">
    <property type="entry name" value="CADHERIN-6"/>
    <property type="match status" value="1"/>
</dbReference>
<evidence type="ECO:0000256" key="3">
    <source>
        <dbReference type="ARBA" id="ARBA00022685"/>
    </source>
</evidence>
<dbReference type="SUPFAM" id="SSF49313">
    <property type="entry name" value="Cadherin-like"/>
    <property type="match status" value="5"/>
</dbReference>
<dbReference type="GO" id="GO:0007156">
    <property type="term" value="P:homophilic cell adhesion via plasma membrane adhesion molecules"/>
    <property type="evidence" value="ECO:0007669"/>
    <property type="project" value="InterPro"/>
</dbReference>
<evidence type="ECO:0000256" key="8">
    <source>
        <dbReference type="ARBA" id="ARBA00022837"/>
    </source>
</evidence>
<reference evidence="21" key="2">
    <citation type="submission" date="2025-09" db="UniProtKB">
        <authorList>
            <consortium name="Ensembl"/>
        </authorList>
    </citation>
    <scope>IDENTIFICATION</scope>
</reference>
<dbReference type="FunFam" id="2.60.40.60:FF:000265">
    <property type="entry name" value="Cadherin 12"/>
    <property type="match status" value="1"/>
</dbReference>
<dbReference type="GO" id="GO:0007043">
    <property type="term" value="P:cell-cell junction assembly"/>
    <property type="evidence" value="ECO:0007669"/>
    <property type="project" value="TreeGrafter"/>
</dbReference>
<dbReference type="InterPro" id="IPR027397">
    <property type="entry name" value="Catenin-bd_sf"/>
</dbReference>
<keyword evidence="12" id="KW-0325">Glycoprotein</keyword>
<keyword evidence="5" id="KW-0479">Metal-binding</keyword>
<dbReference type="GO" id="GO:0099560">
    <property type="term" value="P:synaptic membrane adhesion"/>
    <property type="evidence" value="ECO:0007669"/>
    <property type="project" value="TreeGrafter"/>
</dbReference>
<keyword evidence="3" id="KW-0165">Cleavage on pair of basic residues</keyword>
<evidence type="ECO:0000256" key="19">
    <source>
        <dbReference type="SAM" id="SignalP"/>
    </source>
</evidence>
<dbReference type="GO" id="GO:0002009">
    <property type="term" value="P:morphogenesis of an epithelium"/>
    <property type="evidence" value="ECO:0007669"/>
    <property type="project" value="UniProtKB-ARBA"/>
</dbReference>
<sequence>MRTNQVLLLLMLSILWPSTALPFTPGNIGNLFGMAESDGRILQRSKRGWMWNQFFLLEEYTGNDHQYVGKLHSNMDKGDGNVRYVLTGDGAGTLFLIDEKSGDIHATKRLDREEKAMYTLVAKVLDRTTNAELEPDTEFNIKIHDINDNAPKFEKEIYFASVPEMSEVGTSVATITATDADDQTYGNSAKLVYSILQGQPYFSVDSENGTIKTALPGMDREVKENYQVVIQAKDMAGQMGGLSGTTTVSITLSDVNDSPPRFANHSFRVTAVESTEIGGAIGRIKADDPDVGRNAEMEYSIVGGHDIFNIITDQTTQEGVIIIKKALDYENKRDYEFRVEVKNTYLDARFIHGLQFKDYATVKVTVEDVDEPPVFTRNPYIIEVHEDTAAGSFVGVVSARDPDADNKPVKYSIDRHTDLERLFNIDSVNGTITTLKALDREMSKWHNISVVATEISNCGFHVFMIICFYAVDTDEPLVGHKFVFSISPTNPNFTIVDREDNTANILTKRGGFSRREMSMYFLPVVISDNDYPIQSSTSTLIVRVCACDSRGNMQTCNPEVLPFSDGLTTGALVAILLCVIILLMIVVLFAALRRQRKKEPLIISKEDVRDNVVSYNDEGGGEEDTQAFDIGTLRNPEVMDANKLRRDIIPEMLFPFRRTSPIKDNTDVRDFINGRLQENDSDPTAPPYDSLATYAYEGSGSLAESLSSLESAATEGDHDYDYLSNWGPQFKKLAEMYIGKSPDRET</sequence>
<feature type="transmembrane region" description="Helical" evidence="18">
    <location>
        <begin position="571"/>
        <end position="592"/>
    </location>
</feature>
<dbReference type="GO" id="GO:0005509">
    <property type="term" value="F:calcium ion binding"/>
    <property type="evidence" value="ECO:0007669"/>
    <property type="project" value="UniProtKB-UniRule"/>
</dbReference>
<evidence type="ECO:0000256" key="17">
    <source>
        <dbReference type="RuleBase" id="RU003318"/>
    </source>
</evidence>
<keyword evidence="10 18" id="KW-1133">Transmembrane helix</keyword>
<dbReference type="FunFam" id="2.60.40.60:FF:000009">
    <property type="entry name" value="Cadherin 24"/>
    <property type="match status" value="1"/>
</dbReference>
<dbReference type="Pfam" id="PF00028">
    <property type="entry name" value="Cadherin"/>
    <property type="match status" value="4"/>
</dbReference>
<evidence type="ECO:0000256" key="1">
    <source>
        <dbReference type="ARBA" id="ARBA00004251"/>
    </source>
</evidence>
<dbReference type="CDD" id="cd11304">
    <property type="entry name" value="Cadherin_repeat"/>
    <property type="match status" value="4"/>
</dbReference>
<feature type="domain" description="Cadherin" evidence="20">
    <location>
        <begin position="263"/>
        <end position="375"/>
    </location>
</feature>
<evidence type="ECO:0000313" key="21">
    <source>
        <dbReference type="Ensembl" id="ENSDLAP00005055430.2"/>
    </source>
</evidence>
<evidence type="ECO:0000256" key="7">
    <source>
        <dbReference type="ARBA" id="ARBA00022737"/>
    </source>
</evidence>
<dbReference type="InterPro" id="IPR039808">
    <property type="entry name" value="Cadherin"/>
</dbReference>
<evidence type="ECO:0000256" key="13">
    <source>
        <dbReference type="ARBA" id="ARBA00037319"/>
    </source>
</evidence>
<keyword evidence="6 19" id="KW-0732">Signal</keyword>
<dbReference type="FunFam" id="2.60.40.60:FF:000012">
    <property type="entry name" value="Cadherin 24"/>
    <property type="match status" value="1"/>
</dbReference>
<dbReference type="GO" id="GO:0000902">
    <property type="term" value="P:cell morphogenesis"/>
    <property type="evidence" value="ECO:0007669"/>
    <property type="project" value="TreeGrafter"/>
</dbReference>
<dbReference type="PRINTS" id="PR00205">
    <property type="entry name" value="CADHERIN"/>
</dbReference>